<dbReference type="InterPro" id="IPR036663">
    <property type="entry name" value="Fumarylacetoacetase_C_sf"/>
</dbReference>
<comment type="caution">
    <text evidence="1">The sequence shown here is derived from an EMBL/GenBank/DDBJ whole genome shotgun (WGS) entry which is preliminary data.</text>
</comment>
<name>A0AB33Z0U3_9GAMM</name>
<protein>
    <submittedName>
        <fullName evidence="1">2-keto-4-pentenoate hydratase</fullName>
    </submittedName>
</protein>
<reference evidence="1 2" key="1">
    <citation type="journal article" date="2013" name="Genome Announc.">
        <title>Genome Sequence of the Pyrene- and Fluoranthene-Degrading Bacterium Cycloclasticus sp. Strain PY97M.</title>
        <authorList>
            <person name="Cui Z."/>
            <person name="Xu G."/>
            <person name="Li Q."/>
            <person name="Gao W."/>
            <person name="Zheng L."/>
        </authorList>
    </citation>
    <scope>NUCLEOTIDE SEQUENCE [LARGE SCALE GENOMIC DNA]</scope>
    <source>
        <strain evidence="1 2">PY97M</strain>
    </source>
</reference>
<dbReference type="SUPFAM" id="SSF56529">
    <property type="entry name" value="FAH"/>
    <property type="match status" value="1"/>
</dbReference>
<sequence>MKFKFTFLIFAVAAVAIFFMRQENFVPRTALDIYQHFTDNTEADAIPGLTTETALEIQKHVVYALSENWGGIAGYKAAITNPDIQQKMGIEQPLLGIFLNKMLLESPAVINISAATHPFAEADLLVRIKDSAINNAKTDQEILASIDQVIPFIEVPDRLFSTDKPLTADMLMAINTGARYGVMGEPIPMELIENLNLCQVGIVYEEDRSHLKTGACSSLMGNPVNVIRWLRDRLLALNYPLKPGAYLSLGSLTSPVPIKKGRLTAIYTGLGNQQHVSVSVLFK</sequence>
<dbReference type="RefSeq" id="WP_016390805.1">
    <property type="nucleotide sequence ID" value="NZ_JBLWZB010000001.1"/>
</dbReference>
<evidence type="ECO:0000313" key="1">
    <source>
        <dbReference type="EMBL" id="EPD12532.1"/>
    </source>
</evidence>
<dbReference type="EMBL" id="ASHL01000009">
    <property type="protein sequence ID" value="EPD12532.1"/>
    <property type="molecule type" value="Genomic_DNA"/>
</dbReference>
<evidence type="ECO:0000313" key="2">
    <source>
        <dbReference type="Proteomes" id="UP000015462"/>
    </source>
</evidence>
<proteinExistence type="predicted"/>
<dbReference type="PANTHER" id="PTHR30143">
    <property type="entry name" value="ACID HYDRATASE"/>
    <property type="match status" value="1"/>
</dbReference>
<organism evidence="1 2">
    <name type="scientific">Cycloclasticus pugetii</name>
    <dbReference type="NCBI Taxonomy" id="34068"/>
    <lineage>
        <taxon>Bacteria</taxon>
        <taxon>Pseudomonadati</taxon>
        <taxon>Pseudomonadota</taxon>
        <taxon>Gammaproteobacteria</taxon>
        <taxon>Thiotrichales</taxon>
        <taxon>Piscirickettsiaceae</taxon>
        <taxon>Cycloclasticus</taxon>
    </lineage>
</organism>
<gene>
    <name evidence="1" type="ORF">L196_09549</name>
</gene>
<accession>A0AB33Z0U3</accession>
<dbReference type="GO" id="GO:0008684">
    <property type="term" value="F:2-oxopent-4-enoate hydratase activity"/>
    <property type="evidence" value="ECO:0007669"/>
    <property type="project" value="TreeGrafter"/>
</dbReference>
<dbReference type="PANTHER" id="PTHR30143:SF0">
    <property type="entry name" value="2-KETO-4-PENTENOATE HYDRATASE"/>
    <property type="match status" value="1"/>
</dbReference>
<dbReference type="AlphaFoldDB" id="A0AB33Z0U3"/>
<dbReference type="Gene3D" id="3.90.850.10">
    <property type="entry name" value="Fumarylacetoacetase-like, C-terminal domain"/>
    <property type="match status" value="1"/>
</dbReference>
<dbReference type="GO" id="GO:0005737">
    <property type="term" value="C:cytoplasm"/>
    <property type="evidence" value="ECO:0007669"/>
    <property type="project" value="TreeGrafter"/>
</dbReference>
<dbReference type="InterPro" id="IPR050772">
    <property type="entry name" value="Hydratase-Decarb/MhpD_sf"/>
</dbReference>
<dbReference type="Proteomes" id="UP000015462">
    <property type="component" value="Unassembled WGS sequence"/>
</dbReference>
<keyword evidence="2" id="KW-1185">Reference proteome</keyword>